<dbReference type="EMBL" id="CP126666">
    <property type="protein sequence ID" value="WKA13056.1"/>
    <property type="molecule type" value="Genomic_DNA"/>
</dbReference>
<dbReference type="InterPro" id="IPR043128">
    <property type="entry name" value="Rev_trsase/Diguanyl_cyclase"/>
</dbReference>
<dbReference type="SUPFAM" id="SSF81383">
    <property type="entry name" value="F-box domain"/>
    <property type="match status" value="1"/>
</dbReference>
<proteinExistence type="predicted"/>
<dbReference type="InterPro" id="IPR043502">
    <property type="entry name" value="DNA/RNA_pol_sf"/>
</dbReference>
<dbReference type="InterPro" id="IPR021109">
    <property type="entry name" value="Peptidase_aspartic_dom_sf"/>
</dbReference>
<dbReference type="PANTHER" id="PTHR31900">
    <property type="entry name" value="F-BOX/RNI SUPERFAMILY PROTEIN-RELATED"/>
    <property type="match status" value="1"/>
</dbReference>
<dbReference type="InterPro" id="IPR006566">
    <property type="entry name" value="FBD"/>
</dbReference>
<feature type="domain" description="FBD" evidence="1">
    <location>
        <begin position="663"/>
        <end position="734"/>
    </location>
</feature>
<dbReference type="PANTHER" id="PTHR31900:SF34">
    <property type="entry name" value="EMB|CAB62440.1-RELATED"/>
    <property type="match status" value="1"/>
</dbReference>
<dbReference type="InterPro" id="IPR050232">
    <property type="entry name" value="FBL13/AtMIF1-like"/>
</dbReference>
<dbReference type="Gene3D" id="3.30.70.270">
    <property type="match status" value="2"/>
</dbReference>
<dbReference type="Proteomes" id="UP001227230">
    <property type="component" value="Chromosome 19"/>
</dbReference>
<evidence type="ECO:0000313" key="3">
    <source>
        <dbReference type="Proteomes" id="UP001227230"/>
    </source>
</evidence>
<evidence type="ECO:0000259" key="1">
    <source>
        <dbReference type="SMART" id="SM00579"/>
    </source>
</evidence>
<dbReference type="Pfam" id="PF24758">
    <property type="entry name" value="LRR_At5g56370"/>
    <property type="match status" value="1"/>
</dbReference>
<keyword evidence="3" id="KW-1185">Reference proteome</keyword>
<dbReference type="InterPro" id="IPR036047">
    <property type="entry name" value="F-box-like_dom_sf"/>
</dbReference>
<protein>
    <recommendedName>
        <fullName evidence="1">FBD domain-containing protein</fullName>
    </recommendedName>
</protein>
<sequence length="744" mass="86136">MGANSRVDRIWKECIITLAQRTLKVDLRILDVIGYDVIMGMDWLTLYRELIDCHYRRIIFCLPDGFEFVIVFVEDILIYLRSLEEHKQYLVTTLRTLRRHQLYGKLDKSEFWLTKVNFLGHVVSKAGIEVDYSKVEAVNEWKRPTNVFEVRSFLGMAGYYRRFVEDFSRIAAPMTRLTRKGVKFEWNEECENAFQELKRKLTTAPVLTTPISGELCYAIKRKPIPLFFISAFRVPRCGKYPWNYSLIEVMDSTYGKSRDRISNLPDAVLCHIISFLPTKFAVGTSVLSKRWRYLWASIPNLDFDDDLLLDRDKPIGDSERSICFKNFVDKVLLHGSISCIRKFRLKCSDHELDSAVNSWICTALERNVQELDLYFDTEYPIELPPKFFFCKTLVVLKLSFSIFLDIPSLIWFPSLKVLHLRSVEFSTDDSAQKLLSSCPVLEELVIERWRLDEQWVFNVSAPTLKSLAIYFSVDGLACIAEREDELVDELDNELLVVPQVGPEDESEDEAEDEPEDQKYKLVVDAPNLEYLSITDFVSEDYLMSNLSSLVKAYVNVGPTIRGIDDQILYRGRIYELLRGISNVKHLSLSGETLHSLSGMFCGYELPAFHSVTRLELEVDYGYGLEFLKEFLDTSPNLEILILENVNKDECEIEEWTLPLQVPTCVELHLNEVEIKKFDGLDYELGAIEFLLKNARVLKKMSIDCRDWRDGQEFCVCKKLSGFTRASMSCEFSVFCHCGGIRMFS</sequence>
<dbReference type="Pfam" id="PF08284">
    <property type="entry name" value="RVP_2"/>
    <property type="match status" value="1"/>
</dbReference>
<evidence type="ECO:0000313" key="2">
    <source>
        <dbReference type="EMBL" id="WKA13056.1"/>
    </source>
</evidence>
<gene>
    <name evidence="2" type="ORF">VitviT2T_030389</name>
</gene>
<dbReference type="SMART" id="SM00579">
    <property type="entry name" value="FBD"/>
    <property type="match status" value="1"/>
</dbReference>
<name>A0ABY9E0N1_VITVI</name>
<accession>A0ABY9E0N1</accession>
<dbReference type="SUPFAM" id="SSF52047">
    <property type="entry name" value="RNI-like"/>
    <property type="match status" value="1"/>
</dbReference>
<dbReference type="Gene3D" id="3.80.10.10">
    <property type="entry name" value="Ribonuclease Inhibitor"/>
    <property type="match status" value="2"/>
</dbReference>
<dbReference type="Pfam" id="PF08387">
    <property type="entry name" value="FBD"/>
    <property type="match status" value="1"/>
</dbReference>
<dbReference type="Gene3D" id="1.20.1280.50">
    <property type="match status" value="1"/>
</dbReference>
<dbReference type="Pfam" id="PF00646">
    <property type="entry name" value="F-box"/>
    <property type="match status" value="1"/>
</dbReference>
<dbReference type="Gene3D" id="2.40.70.10">
    <property type="entry name" value="Acid Proteases"/>
    <property type="match status" value="1"/>
</dbReference>
<dbReference type="InterPro" id="IPR055411">
    <property type="entry name" value="LRR_FXL15/At3g58940/PEG3-like"/>
</dbReference>
<organism evidence="2 3">
    <name type="scientific">Vitis vinifera</name>
    <name type="common">Grape</name>
    <dbReference type="NCBI Taxonomy" id="29760"/>
    <lineage>
        <taxon>Eukaryota</taxon>
        <taxon>Viridiplantae</taxon>
        <taxon>Streptophyta</taxon>
        <taxon>Embryophyta</taxon>
        <taxon>Tracheophyta</taxon>
        <taxon>Spermatophyta</taxon>
        <taxon>Magnoliopsida</taxon>
        <taxon>eudicotyledons</taxon>
        <taxon>Gunneridae</taxon>
        <taxon>Pentapetalae</taxon>
        <taxon>rosids</taxon>
        <taxon>Vitales</taxon>
        <taxon>Vitaceae</taxon>
        <taxon>Viteae</taxon>
        <taxon>Vitis</taxon>
    </lineage>
</organism>
<dbReference type="InterPro" id="IPR032675">
    <property type="entry name" value="LRR_dom_sf"/>
</dbReference>
<dbReference type="InterPro" id="IPR053781">
    <property type="entry name" value="F-box_AtFBL13-like"/>
</dbReference>
<reference evidence="2 3" key="1">
    <citation type="journal article" date="2023" name="Hortic Res">
        <title>The complete reference genome for grapevine (Vitis vinifera L.) genetics and breeding.</title>
        <authorList>
            <person name="Shi X."/>
            <person name="Cao S."/>
            <person name="Wang X."/>
            <person name="Huang S."/>
            <person name="Wang Y."/>
            <person name="Liu Z."/>
            <person name="Liu W."/>
            <person name="Leng X."/>
            <person name="Peng Y."/>
            <person name="Wang N."/>
            <person name="Wang Y."/>
            <person name="Ma Z."/>
            <person name="Xu X."/>
            <person name="Zhang F."/>
            <person name="Xue H."/>
            <person name="Zhong H."/>
            <person name="Wang Y."/>
            <person name="Zhang K."/>
            <person name="Velt A."/>
            <person name="Avia K."/>
            <person name="Holtgrawe D."/>
            <person name="Grimplet J."/>
            <person name="Matus J.T."/>
            <person name="Ware D."/>
            <person name="Wu X."/>
            <person name="Wang H."/>
            <person name="Liu C."/>
            <person name="Fang Y."/>
            <person name="Rustenholz C."/>
            <person name="Cheng Z."/>
            <person name="Xiao H."/>
            <person name="Zhou Y."/>
        </authorList>
    </citation>
    <scope>NUCLEOTIDE SEQUENCE [LARGE SCALE GENOMIC DNA]</scope>
    <source>
        <strain evidence="3">cv. Pinot noir / PN40024</strain>
        <tissue evidence="2">Leaf</tissue>
    </source>
</reference>
<dbReference type="InterPro" id="IPR001810">
    <property type="entry name" value="F-box_dom"/>
</dbReference>
<dbReference type="CDD" id="cd22160">
    <property type="entry name" value="F-box_AtFBL13-like"/>
    <property type="match status" value="1"/>
</dbReference>
<dbReference type="SUPFAM" id="SSF56672">
    <property type="entry name" value="DNA/RNA polymerases"/>
    <property type="match status" value="1"/>
</dbReference>